<evidence type="ECO:0000313" key="3">
    <source>
        <dbReference type="EMBL" id="CAG9330209.1"/>
    </source>
</evidence>
<dbReference type="GO" id="GO:0005737">
    <property type="term" value="C:cytoplasm"/>
    <property type="evidence" value="ECO:0007669"/>
    <property type="project" value="UniProtKB-ARBA"/>
</dbReference>
<organism evidence="3 4">
    <name type="scientific">Blepharisma stoltei</name>
    <dbReference type="NCBI Taxonomy" id="1481888"/>
    <lineage>
        <taxon>Eukaryota</taxon>
        <taxon>Sar</taxon>
        <taxon>Alveolata</taxon>
        <taxon>Ciliophora</taxon>
        <taxon>Postciliodesmatophora</taxon>
        <taxon>Heterotrichea</taxon>
        <taxon>Heterotrichida</taxon>
        <taxon>Blepharismidae</taxon>
        <taxon>Blepharisma</taxon>
    </lineage>
</organism>
<reference evidence="3" key="1">
    <citation type="submission" date="2021-09" db="EMBL/GenBank/DDBJ databases">
        <authorList>
            <consortium name="AG Swart"/>
            <person name="Singh M."/>
            <person name="Singh A."/>
            <person name="Seah K."/>
            <person name="Emmerich C."/>
        </authorList>
    </citation>
    <scope>NUCLEOTIDE SEQUENCE</scope>
    <source>
        <strain evidence="3">ATCC30299</strain>
    </source>
</reference>
<evidence type="ECO:0000313" key="4">
    <source>
        <dbReference type="Proteomes" id="UP001162131"/>
    </source>
</evidence>
<feature type="region of interest" description="Disordered" evidence="2">
    <location>
        <begin position="755"/>
        <end position="775"/>
    </location>
</feature>
<feature type="coiled-coil region" evidence="1">
    <location>
        <begin position="719"/>
        <end position="746"/>
    </location>
</feature>
<dbReference type="Proteomes" id="UP001162131">
    <property type="component" value="Unassembled WGS sequence"/>
</dbReference>
<protein>
    <submittedName>
        <fullName evidence="3">Uncharacterized protein</fullName>
    </submittedName>
</protein>
<keyword evidence="1" id="KW-0175">Coiled coil</keyword>
<feature type="compositionally biased region" description="Basic and acidic residues" evidence="2">
    <location>
        <begin position="755"/>
        <end position="771"/>
    </location>
</feature>
<keyword evidence="4" id="KW-1185">Reference proteome</keyword>
<feature type="region of interest" description="Disordered" evidence="2">
    <location>
        <begin position="31"/>
        <end position="63"/>
    </location>
</feature>
<evidence type="ECO:0000256" key="2">
    <source>
        <dbReference type="SAM" id="MobiDB-lite"/>
    </source>
</evidence>
<gene>
    <name evidence="3" type="ORF">BSTOLATCC_MIC50809</name>
</gene>
<evidence type="ECO:0000256" key="1">
    <source>
        <dbReference type="SAM" id="Coils"/>
    </source>
</evidence>
<sequence>MDSTNEIQKSTKLITIKKRFKSKLASLSPDLSKKLPRIPSLPKLSDSETSKASLTSRPKQENEKVLNKIKSKFANSLSKFSANLCYCGSSDISEQDISKISKIHDSNQRSHCESCPLSRDVSHTKDRPEKLKNLFNRSQNELKEVLGLKEPEILMLPLPTELDKLQNIVNKDNESAKNNTQVIKITESPIKNEVYNMDDFYHEKFMKDLEIVKRKSNKFIETKISNLAKEGGLLFKTQSGLIQARLTQISEEKPPNYAGNRSKSIGNPSKVEKNINLNTERGAPSGRREVELLCNWLDYMLDKYVYHTEFATIENKTEALQLIYTACFKEIIRQVSVHCIERGQLLNRIWNSNFELNSKNKNKFSEEIEDLKQRFKELVSKNQKNYEEKLNVVTKKYSDINGELRKSSKVISEQSQEIESLRNELNEEKAKAREINMALQTLTRQQNVSIIQWKSRDEKGNLINPVSYRTVSTCTMEDEKILQPIDEEPLEFTRRTSFKREFSLPPMFMSKHRERSTFTGDDKLFDNIVISKEKLDYLNSRAILLENFEEFTISPAFNCEQVNWMSTLIKGFRKFITNYISNMEKNKKELLTLPPLSENEEEHEVTLVICKSATSQESNDENFEKNMENNEEKVKIEMVEIETQTEFDRKKEIKTYIDVIEIDREKLNFTGQQLAKYEKKIESLSLSKIFVKIIGDLIKAASDVVGRQSKMMKQTQEFFKKLPNEMEEKENRNEEIKIDEEKYQENKDGFIKAVSEHQKSSDKAENREEYKNNLSQTLENSTNSLNLTQKVNFVDDSNFSNLLGKIKKLKTLINSYFSNPSNLNGDISEEILKKEANKLRISIDNLFDKDINKSHYPVSLCTQTDFYEDNSQFKEENKSTIIIPEEEEKNSAYNIEDRIKLSSRQWHKKIATKPRQFANKKQISKKHHPSSKILLLAVQKAERKPNLKPTLSKKTLMKLIYSMYTARTLLIDEYPSIKKVDLCEMIYDELLQKYGLKSVAEDKFKEVILSAICYSESSNRVRNFLKFVGVYGDYKIDDLDFYLKTVEFINTTNIGTFVPTDDGASDLYIPYSKAIASTKSLFEEKLSKEEWENLKNEIDTIKEPSDSLKKGALNGDSDKICIDSLLEVLIGHYQNLKNKSHEFY</sequence>
<name>A0AAU9JWU1_9CILI</name>
<dbReference type="AlphaFoldDB" id="A0AAU9JWU1"/>
<dbReference type="PANTHER" id="PTHR34894:SF5">
    <property type="entry name" value="EF-HAND DOMAIN-CONTAINING PROTEIN"/>
    <property type="match status" value="1"/>
</dbReference>
<dbReference type="PANTHER" id="PTHR34894">
    <property type="entry name" value="SAM-DEPENDENT METHYLTRANSFERASE RSMI, CONSERVED SITE"/>
    <property type="match status" value="1"/>
</dbReference>
<dbReference type="EMBL" id="CAJZBQ010000051">
    <property type="protein sequence ID" value="CAG9330209.1"/>
    <property type="molecule type" value="Genomic_DNA"/>
</dbReference>
<accession>A0AAU9JWU1</accession>
<feature type="coiled-coil region" evidence="1">
    <location>
        <begin position="361"/>
        <end position="445"/>
    </location>
</feature>
<comment type="caution">
    <text evidence="3">The sequence shown here is derived from an EMBL/GenBank/DDBJ whole genome shotgun (WGS) entry which is preliminary data.</text>
</comment>
<proteinExistence type="predicted"/>